<evidence type="ECO:0000313" key="1">
    <source>
        <dbReference type="EMBL" id="SDT33966.1"/>
    </source>
</evidence>
<sequence length="158" mass="17255">MNIFNEAPVTRSVSVSAEFTAVVSDRVPFFSQAVQFDADPNSSLISFIACANAEEISGASKKGFSLVFDKNIKSDTYQVGDANFPFNTVDYFETAALPGLITSLQYKPKSGSFSVMSIESSESKLHYTLSYDFKGVNARNEELKIVGKATLIVLLRPL</sequence>
<dbReference type="Proteomes" id="UP000198481">
    <property type="component" value="Chromosome I"/>
</dbReference>
<accession>A0A1H1ZL63</accession>
<dbReference type="AlphaFoldDB" id="A0A1H1ZL63"/>
<dbReference type="EMBL" id="LT629762">
    <property type="protein sequence ID" value="SDT33966.1"/>
    <property type="molecule type" value="Genomic_DNA"/>
</dbReference>
<name>A0A1H1ZL63_9PSED</name>
<dbReference type="RefSeq" id="WP_092278509.1">
    <property type="nucleotide sequence ID" value="NZ_LT629762.1"/>
</dbReference>
<protein>
    <submittedName>
        <fullName evidence="1">Uncharacterized protein</fullName>
    </submittedName>
</protein>
<evidence type="ECO:0000313" key="2">
    <source>
        <dbReference type="Proteomes" id="UP000198481"/>
    </source>
</evidence>
<dbReference type="STRING" id="1148509.SAMN05216222_3958"/>
<proteinExistence type="predicted"/>
<reference evidence="1 2" key="1">
    <citation type="submission" date="2016-10" db="EMBL/GenBank/DDBJ databases">
        <authorList>
            <person name="de Groot N.N."/>
        </authorList>
    </citation>
    <scope>NUCLEOTIDE SEQUENCE [LARGE SCALE GENOMIC DNA]</scope>
    <source>
        <strain evidence="1 2">LMG 26867</strain>
    </source>
</reference>
<organism evidence="1 2">
    <name type="scientific">Pseudomonas prosekii</name>
    <dbReference type="NCBI Taxonomy" id="1148509"/>
    <lineage>
        <taxon>Bacteria</taxon>
        <taxon>Pseudomonadati</taxon>
        <taxon>Pseudomonadota</taxon>
        <taxon>Gammaproteobacteria</taxon>
        <taxon>Pseudomonadales</taxon>
        <taxon>Pseudomonadaceae</taxon>
        <taxon>Pseudomonas</taxon>
    </lineage>
</organism>
<gene>
    <name evidence="1" type="ORF">SAMN05216222_3958</name>
</gene>